<dbReference type="InterPro" id="IPR002915">
    <property type="entry name" value="DeoC/FbaB/LacD_aldolase"/>
</dbReference>
<dbReference type="SUPFAM" id="SSF51569">
    <property type="entry name" value="Aldolase"/>
    <property type="match status" value="1"/>
</dbReference>
<name>C1DU27_SULAA</name>
<comment type="subunit">
    <text evidence="5">Homodecamer.</text>
</comment>
<comment type="similarity">
    <text evidence="5">Belongs to the DeoC/FbaB aldolase family. ADHS subfamily.</text>
</comment>
<dbReference type="GO" id="GO:0009073">
    <property type="term" value="P:aromatic amino acid family biosynthetic process"/>
    <property type="evidence" value="ECO:0007669"/>
    <property type="project" value="UniProtKB-UniRule"/>
</dbReference>
<dbReference type="GO" id="GO:0016744">
    <property type="term" value="F:transketolase or transaldolase activity"/>
    <property type="evidence" value="ECO:0007669"/>
    <property type="project" value="UniProtKB-UniRule"/>
</dbReference>
<dbReference type="GO" id="GO:0008652">
    <property type="term" value="P:amino acid biosynthetic process"/>
    <property type="evidence" value="ECO:0007669"/>
    <property type="project" value="UniProtKB-KW"/>
</dbReference>
<feature type="binding site" evidence="5">
    <location>
        <begin position="202"/>
        <end position="203"/>
    </location>
    <ligand>
        <name>1-deoxy-D-threo-hexo-2,5-diulose 6-phosphate</name>
        <dbReference type="ChEBI" id="CHEBI:58861"/>
    </ligand>
</feature>
<dbReference type="CDD" id="cd00958">
    <property type="entry name" value="DhnA"/>
    <property type="match status" value="1"/>
</dbReference>
<dbReference type="EMBL" id="CP001229">
    <property type="protein sequence ID" value="ACN99821.1"/>
    <property type="molecule type" value="Genomic_DNA"/>
</dbReference>
<evidence type="ECO:0000256" key="3">
    <source>
        <dbReference type="ARBA" id="ARBA00023141"/>
    </source>
</evidence>
<evidence type="ECO:0000256" key="7">
    <source>
        <dbReference type="PIRSR" id="PIRSR038992-1"/>
    </source>
</evidence>
<protein>
    <recommendedName>
        <fullName evidence="5 6">2-amino-3,7-dideoxy-D-threo-hept-6-ulosonate synthase</fullName>
        <shortName evidence="5">ADH synthase</shortName>
        <shortName evidence="5">ADHS</shortName>
        <shortName evidence="5">ADTH synthase</shortName>
        <ecNumber evidence="5 6">2.2.1.10</ecNumber>
    </recommendedName>
</protein>
<dbReference type="NCBIfam" id="TIGR01949">
    <property type="entry name" value="ADH_synth"/>
    <property type="match status" value="1"/>
</dbReference>
<evidence type="ECO:0000256" key="5">
    <source>
        <dbReference type="HAMAP-Rule" id="MF_00960"/>
    </source>
</evidence>
<dbReference type="PANTHER" id="PTHR47916:SF1">
    <property type="entry name" value="3-HYDROXY-5-PHOSPHONOOXYPENTANE-2,4-DIONE THIOLASE"/>
    <property type="match status" value="1"/>
</dbReference>
<dbReference type="GO" id="GO:0016836">
    <property type="term" value="F:hydro-lyase activity"/>
    <property type="evidence" value="ECO:0007669"/>
    <property type="project" value="InterPro"/>
</dbReference>
<evidence type="ECO:0000256" key="2">
    <source>
        <dbReference type="ARBA" id="ARBA00022679"/>
    </source>
</evidence>
<comment type="catalytic activity">
    <reaction evidence="5">
        <text>1-deoxy-D-threo-hexo-2,5-diulose 6-phosphate + L-aspartate 4-semialdehyde = 2,3-dioxopropyl phosphate + 2-amino-2,3,7-trideoxy-D-lyxo-hept-6-ulosonate</text>
        <dbReference type="Rhea" id="RHEA:25952"/>
        <dbReference type="ChEBI" id="CHEBI:58859"/>
        <dbReference type="ChEBI" id="CHEBI:58860"/>
        <dbReference type="ChEBI" id="CHEBI:58861"/>
        <dbReference type="ChEBI" id="CHEBI:537519"/>
        <dbReference type="EC" id="2.2.1.10"/>
    </reaction>
</comment>
<dbReference type="RefSeq" id="WP_012675127.1">
    <property type="nucleotide sequence ID" value="NC_012438.1"/>
</dbReference>
<feature type="binding site" evidence="5">
    <location>
        <begin position="146"/>
        <end position="148"/>
    </location>
    <ligand>
        <name>1-deoxy-D-threo-hexo-2,5-diulose 6-phosphate</name>
        <dbReference type="ChEBI" id="CHEBI:58861"/>
    </ligand>
</feature>
<dbReference type="STRING" id="204536.SULAZ_0629"/>
<dbReference type="InterPro" id="IPR013785">
    <property type="entry name" value="Aldolase_TIM"/>
</dbReference>
<gene>
    <name evidence="5" type="primary">aroA'</name>
    <name evidence="8" type="ordered locus">SULAZ_0629</name>
</gene>
<keyword evidence="9" id="KW-1185">Reference proteome</keyword>
<dbReference type="InterPro" id="IPR050456">
    <property type="entry name" value="DeoC/FbaB_aldolase"/>
</dbReference>
<dbReference type="Proteomes" id="UP000001369">
    <property type="component" value="Chromosome"/>
</dbReference>
<dbReference type="EC" id="2.2.1.10" evidence="5 6"/>
<comment type="function">
    <text evidence="5">Catalyzes a transaldol reaction between 6-deoxy-5-ketofructose 1-phosphate (DKFP) and L-aspartate semialdehyde (ASA) with an elimination of hydroxypyruvaldehyde phosphate to yield 2-amino-3,7-dideoxy-D-threo-hept-6-ulosonate (ADH). Plays a key role in an alternative pathway of the biosynthesis of 3-dehydroquinate (DHQ), which is involved in the canonical pathway for the biosynthesis of aromatic amino acids.</text>
</comment>
<feature type="active site" description="Proton donor" evidence="5 7">
    <location>
        <position position="146"/>
    </location>
</feature>
<evidence type="ECO:0000256" key="6">
    <source>
        <dbReference type="NCBIfam" id="TIGR01949"/>
    </source>
</evidence>
<sequence length="268" mass="28791">MSIGKRVRLERLINRDTGKTVLVPMDHGVSSGPMKGIVNLKETVQKIAEGGANAIILHKGMVEAGHRGKGKDLGLIIHMSASTDLSLRKNDKVLVCTVEEAIKLGADGVSIHVNIGAEDEKQMLKDFGEVSKKCLEWQMPLLAMMYYRGPEVKNPYDPKAIAHIARIAAELGADIVKVPYTGDPETFREVVEGCPVPVVIAGGPKVDSDEALLKMVYDAVVVAGCAGLSIGRNIFQHDNVSLITSVLAKIVHEGISVEEALNLIKNVA</sequence>
<evidence type="ECO:0000313" key="9">
    <source>
        <dbReference type="Proteomes" id="UP000001369"/>
    </source>
</evidence>
<dbReference type="PANTHER" id="PTHR47916">
    <property type="entry name" value="FRUCTOSE-BISPHOSPHATE ALDOLASE CLASS 1"/>
    <property type="match status" value="1"/>
</dbReference>
<dbReference type="GO" id="GO:0004332">
    <property type="term" value="F:fructose-bisphosphate aldolase activity"/>
    <property type="evidence" value="ECO:0007669"/>
    <property type="project" value="InterPro"/>
</dbReference>
<dbReference type="KEGG" id="saf:SULAZ_0629"/>
<feature type="active site" description="Schiff-base intermediate with dihydroxyacetone-P" evidence="7">
    <location>
        <position position="177"/>
    </location>
</feature>
<evidence type="ECO:0000313" key="8">
    <source>
        <dbReference type="EMBL" id="ACN99821.1"/>
    </source>
</evidence>
<keyword evidence="2 5" id="KW-0808">Transferase</keyword>
<dbReference type="OrthoDB" id="5915071at2"/>
<feature type="active site" description="Schiff-base intermediate with substrate" evidence="5">
    <location>
        <position position="177"/>
    </location>
</feature>
<reference evidence="8 9" key="1">
    <citation type="journal article" date="2009" name="J. Bacteriol.">
        <title>Complete and draft genome sequences of six members of the Aquificales.</title>
        <authorList>
            <person name="Reysenbach A.L."/>
            <person name="Hamamura N."/>
            <person name="Podar M."/>
            <person name="Griffiths E."/>
            <person name="Ferreira S."/>
            <person name="Hochstein R."/>
            <person name="Heidelberg J."/>
            <person name="Johnson J."/>
            <person name="Mead D."/>
            <person name="Pohorille A."/>
            <person name="Sarmiento M."/>
            <person name="Schweighofer K."/>
            <person name="Seshadri R."/>
            <person name="Voytek M.A."/>
        </authorList>
    </citation>
    <scope>NUCLEOTIDE SEQUENCE [LARGE SCALE GENOMIC DNA]</scope>
    <source>
        <strain evidence="9">Az-Fu1 / DSM 15241 / OCM 825</strain>
    </source>
</reference>
<dbReference type="AlphaFoldDB" id="C1DU27"/>
<dbReference type="InterPro" id="IPR041720">
    <property type="entry name" value="FbaB-like"/>
</dbReference>
<dbReference type="Gene3D" id="3.20.20.70">
    <property type="entry name" value="Aldolase class I"/>
    <property type="match status" value="1"/>
</dbReference>
<feature type="active site" description="Proton acceptor" evidence="5">
    <location>
        <position position="26"/>
    </location>
</feature>
<dbReference type="InterPro" id="IPR010210">
    <property type="entry name" value="ADH_synthase"/>
</dbReference>
<dbReference type="Pfam" id="PF01791">
    <property type="entry name" value="DeoC"/>
    <property type="match status" value="1"/>
</dbReference>
<keyword evidence="1 5" id="KW-0028">Amino-acid biosynthesis</keyword>
<dbReference type="HAMAP" id="MF_00960">
    <property type="entry name" value="ADH_synthase"/>
    <property type="match status" value="1"/>
</dbReference>
<dbReference type="NCBIfam" id="NF005556">
    <property type="entry name" value="PRK07226.1"/>
    <property type="match status" value="1"/>
</dbReference>
<dbReference type="PIRSF" id="PIRSF038992">
    <property type="entry name" value="Aldolase_Ia"/>
    <property type="match status" value="1"/>
</dbReference>
<accession>C1DU27</accession>
<keyword evidence="4 5" id="KW-0704">Schiff base</keyword>
<dbReference type="HOGENOM" id="CLU_057069_2_0_0"/>
<dbReference type="eggNOG" id="COG1830">
    <property type="taxonomic scope" value="Bacteria"/>
</dbReference>
<evidence type="ECO:0000256" key="1">
    <source>
        <dbReference type="ARBA" id="ARBA00022605"/>
    </source>
</evidence>
<proteinExistence type="inferred from homology"/>
<feature type="binding site" evidence="5">
    <location>
        <begin position="26"/>
        <end position="30"/>
    </location>
    <ligand>
        <name>1-deoxy-D-threo-hexo-2,5-diulose 6-phosphate</name>
        <dbReference type="ChEBI" id="CHEBI:58861"/>
    </ligand>
</feature>
<keyword evidence="3 5" id="KW-0057">Aromatic amino acid biosynthesis</keyword>
<feature type="binding site" evidence="5">
    <location>
        <begin position="231"/>
        <end position="232"/>
    </location>
    <ligand>
        <name>1-deoxy-D-threo-hexo-2,5-diulose 6-phosphate</name>
        <dbReference type="ChEBI" id="CHEBI:58861"/>
    </ligand>
</feature>
<evidence type="ECO:0000256" key="4">
    <source>
        <dbReference type="ARBA" id="ARBA00023270"/>
    </source>
</evidence>
<organism evidence="8 9">
    <name type="scientific">Sulfurihydrogenibium azorense (strain DSM 15241 / OCM 825 / Az-Fu1)</name>
    <dbReference type="NCBI Taxonomy" id="204536"/>
    <lineage>
        <taxon>Bacteria</taxon>
        <taxon>Pseudomonadati</taxon>
        <taxon>Aquificota</taxon>
        <taxon>Aquificia</taxon>
        <taxon>Aquificales</taxon>
        <taxon>Hydrogenothermaceae</taxon>
        <taxon>Sulfurihydrogenibium</taxon>
    </lineage>
</organism>
<dbReference type="SMART" id="SM01133">
    <property type="entry name" value="DeoC"/>
    <property type="match status" value="1"/>
</dbReference>